<dbReference type="HOGENOM" id="CLU_1094938_0_0_1"/>
<dbReference type="KEGG" id="tasa:A1Q1_05122"/>
<evidence type="ECO:0000313" key="3">
    <source>
        <dbReference type="Proteomes" id="UP000002748"/>
    </source>
</evidence>
<feature type="region of interest" description="Disordered" evidence="1">
    <location>
        <begin position="83"/>
        <end position="153"/>
    </location>
</feature>
<dbReference type="VEuPathDB" id="FungiDB:A1Q1_05122"/>
<reference evidence="2 3" key="1">
    <citation type="journal article" date="2012" name="Eukaryot. Cell">
        <title>Draft genome sequence of CBS 2479, the standard type strain of Trichosporon asahii.</title>
        <authorList>
            <person name="Yang R.Y."/>
            <person name="Li H.T."/>
            <person name="Zhu H."/>
            <person name="Zhou G.P."/>
            <person name="Wang M."/>
            <person name="Wang L."/>
        </authorList>
    </citation>
    <scope>NUCLEOTIDE SEQUENCE [LARGE SCALE GENOMIC DNA]</scope>
    <source>
        <strain evidence="3">ATCC 90039 / CBS 2479 / JCM 2466 / KCTC 7840 / NCYC 2677 / UAMH 7654</strain>
    </source>
</reference>
<evidence type="ECO:0000256" key="1">
    <source>
        <dbReference type="SAM" id="MobiDB-lite"/>
    </source>
</evidence>
<dbReference type="EMBL" id="ALBS01000297">
    <property type="protein sequence ID" value="EJT46293.1"/>
    <property type="molecule type" value="Genomic_DNA"/>
</dbReference>
<feature type="region of interest" description="Disordered" evidence="1">
    <location>
        <begin position="181"/>
        <end position="202"/>
    </location>
</feature>
<proteinExistence type="predicted"/>
<gene>
    <name evidence="2" type="ORF">A1Q1_05122</name>
</gene>
<feature type="compositionally biased region" description="Basic and acidic residues" evidence="1">
    <location>
        <begin position="186"/>
        <end position="196"/>
    </location>
</feature>
<name>J5QA50_TRIAS</name>
<dbReference type="GeneID" id="25988634"/>
<comment type="caution">
    <text evidence="2">The sequence shown here is derived from an EMBL/GenBank/DDBJ whole genome shotgun (WGS) entry which is preliminary data.</text>
</comment>
<protein>
    <submittedName>
        <fullName evidence="2">Uncharacterized protein</fullName>
    </submittedName>
</protein>
<sequence length="254" mass="25818">MPVTKKKGAIFAVYADTPPRSLSSSSSSSTSSKRSSSPSKANATRRALAPLPAAAAKTAALKPKALGAVGGVDVPKENLVKPKQGVLASKPAGKPLAAKPLSSKPLSAKPLASKPLAGKGMPLREPLRASSGSLAPQRRLGAVPTSAAKPLRAGGGRTFQIFTDEPAAPAAPTTVTTAIASAPKPARGEVEDKENGAPRPALATKSIRAPLGGVTKKMPTKRPLQQRTISVLLDASEAYGANGEEPAGFRDVFV</sequence>
<evidence type="ECO:0000313" key="2">
    <source>
        <dbReference type="EMBL" id="EJT46293.1"/>
    </source>
</evidence>
<organism evidence="2 3">
    <name type="scientific">Trichosporon asahii var. asahii (strain ATCC 90039 / CBS 2479 / JCM 2466 / KCTC 7840 / NBRC 103889/ NCYC 2677 / UAMH 7654)</name>
    <name type="common">Yeast</name>
    <dbReference type="NCBI Taxonomy" id="1186058"/>
    <lineage>
        <taxon>Eukaryota</taxon>
        <taxon>Fungi</taxon>
        <taxon>Dikarya</taxon>
        <taxon>Basidiomycota</taxon>
        <taxon>Agaricomycotina</taxon>
        <taxon>Tremellomycetes</taxon>
        <taxon>Trichosporonales</taxon>
        <taxon>Trichosporonaceae</taxon>
        <taxon>Trichosporon</taxon>
    </lineage>
</organism>
<accession>J5QA50</accession>
<dbReference type="OrthoDB" id="2596972at2759"/>
<feature type="region of interest" description="Disordered" evidence="1">
    <location>
        <begin position="17"/>
        <end position="56"/>
    </location>
</feature>
<dbReference type="AlphaFoldDB" id="J5QA50"/>
<dbReference type="Proteomes" id="UP000002748">
    <property type="component" value="Unassembled WGS sequence"/>
</dbReference>
<dbReference type="RefSeq" id="XP_014177404.1">
    <property type="nucleotide sequence ID" value="XM_014321929.1"/>
</dbReference>